<dbReference type="Pfam" id="PF13115">
    <property type="entry name" value="YtkA"/>
    <property type="match status" value="2"/>
</dbReference>
<dbReference type="OrthoDB" id="2679563at2"/>
<feature type="region of interest" description="Disordered" evidence="1">
    <location>
        <begin position="132"/>
        <end position="165"/>
    </location>
</feature>
<accession>A0A6A8DBU1</accession>
<evidence type="ECO:0000313" key="3">
    <source>
        <dbReference type="EMBL" id="MRH41996.1"/>
    </source>
</evidence>
<organism evidence="3 4">
    <name type="scientific">Aquibacillus halophilus</name>
    <dbReference type="NCBI Taxonomy" id="930132"/>
    <lineage>
        <taxon>Bacteria</taxon>
        <taxon>Bacillati</taxon>
        <taxon>Bacillota</taxon>
        <taxon>Bacilli</taxon>
        <taxon>Bacillales</taxon>
        <taxon>Bacillaceae</taxon>
        <taxon>Aquibacillus</taxon>
    </lineage>
</organism>
<feature type="domain" description="YtkA-like" evidence="2">
    <location>
        <begin position="162"/>
        <end position="237"/>
    </location>
</feature>
<dbReference type="RefSeq" id="WP_153735652.1">
    <property type="nucleotide sequence ID" value="NZ_WJNG01000003.1"/>
</dbReference>
<sequence length="254" mass="28021">MKQVIYSVVLVFILIGCGQNNNDSSDGQNDIVPVAISVDLQAPETVEIHEVVTIEAVVTQGEEAVDDADEVVFEIWKEAAKESSETLESKHEGDGVYSLEKTFDEEGVYFVQSHVTAREMHTMPQAEIVVGNPEETEEAQVDDADTSEEEHHHHHGGEVTIEFDPASSSPFTTGEEVKLTLKVFNAEEPLSDADVTLEIKQAEETDAIWIDLKEEEAGNYSGLTSLEQAGNYTVTVHVKKGDIHEHQDFPITVE</sequence>
<dbReference type="Gene3D" id="2.60.40.10">
    <property type="entry name" value="Immunoglobulins"/>
    <property type="match status" value="1"/>
</dbReference>
<proteinExistence type="predicted"/>
<gene>
    <name evidence="3" type="ORF">GH741_04815</name>
</gene>
<dbReference type="InterPro" id="IPR013783">
    <property type="entry name" value="Ig-like_fold"/>
</dbReference>
<feature type="domain" description="YtkA-like" evidence="2">
    <location>
        <begin position="37"/>
        <end position="114"/>
    </location>
</feature>
<evidence type="ECO:0000313" key="4">
    <source>
        <dbReference type="Proteomes" id="UP000799092"/>
    </source>
</evidence>
<dbReference type="InterPro" id="IPR032693">
    <property type="entry name" value="YtkA-like_dom"/>
</dbReference>
<feature type="compositionally biased region" description="Acidic residues" evidence="1">
    <location>
        <begin position="134"/>
        <end position="148"/>
    </location>
</feature>
<dbReference type="AlphaFoldDB" id="A0A6A8DBU1"/>
<dbReference type="Proteomes" id="UP000799092">
    <property type="component" value="Unassembled WGS sequence"/>
</dbReference>
<name>A0A6A8DBU1_9BACI</name>
<evidence type="ECO:0000259" key="2">
    <source>
        <dbReference type="Pfam" id="PF13115"/>
    </source>
</evidence>
<dbReference type="EMBL" id="WJNG01000003">
    <property type="protein sequence ID" value="MRH41996.1"/>
    <property type="molecule type" value="Genomic_DNA"/>
</dbReference>
<keyword evidence="4" id="KW-1185">Reference proteome</keyword>
<dbReference type="PROSITE" id="PS51257">
    <property type="entry name" value="PROKAR_LIPOPROTEIN"/>
    <property type="match status" value="1"/>
</dbReference>
<reference evidence="3" key="1">
    <citation type="submission" date="2019-11" db="EMBL/GenBank/DDBJ databases">
        <authorList>
            <person name="Li J."/>
        </authorList>
    </citation>
    <scope>NUCLEOTIDE SEQUENCE</scope>
    <source>
        <strain evidence="3">B6B</strain>
    </source>
</reference>
<comment type="caution">
    <text evidence="3">The sequence shown here is derived from an EMBL/GenBank/DDBJ whole genome shotgun (WGS) entry which is preliminary data.</text>
</comment>
<evidence type="ECO:0000256" key="1">
    <source>
        <dbReference type="SAM" id="MobiDB-lite"/>
    </source>
</evidence>
<protein>
    <recommendedName>
        <fullName evidence="2">YtkA-like domain-containing protein</fullName>
    </recommendedName>
</protein>